<accession>A0A1H7GL71</accession>
<proteinExistence type="predicted"/>
<dbReference type="InterPro" id="IPR001387">
    <property type="entry name" value="Cro/C1-type_HTH"/>
</dbReference>
<dbReference type="NCBIfam" id="TIGR03830">
    <property type="entry name" value="CxxCG_CxxCG_HTH"/>
    <property type="match status" value="1"/>
</dbReference>
<organism evidence="2 3">
    <name type="scientific">Halomonas daqiaonensis</name>
    <dbReference type="NCBI Taxonomy" id="650850"/>
    <lineage>
        <taxon>Bacteria</taxon>
        <taxon>Pseudomonadati</taxon>
        <taxon>Pseudomonadota</taxon>
        <taxon>Gammaproteobacteria</taxon>
        <taxon>Oceanospirillales</taxon>
        <taxon>Halomonadaceae</taxon>
        <taxon>Halomonas</taxon>
    </lineage>
</organism>
<dbReference type="EMBL" id="FOBC01000002">
    <property type="protein sequence ID" value="SEK38824.1"/>
    <property type="molecule type" value="Genomic_DNA"/>
</dbReference>
<dbReference type="Gene3D" id="1.10.260.40">
    <property type="entry name" value="lambda repressor-like DNA-binding domains"/>
    <property type="match status" value="1"/>
</dbReference>
<dbReference type="Proteomes" id="UP000198807">
    <property type="component" value="Unassembled WGS sequence"/>
</dbReference>
<protein>
    <submittedName>
        <fullName evidence="2">Putative zinc finger/helix-turn-helix protein, YgiT family</fullName>
    </submittedName>
</protein>
<evidence type="ECO:0000313" key="3">
    <source>
        <dbReference type="Proteomes" id="UP000198807"/>
    </source>
</evidence>
<sequence length="190" mass="21381">MGHCKLCGSHEIQQYTEVEPVKYKETVLQVPMEYSVCAECEREFVATEQIRRNDAAVRDAKRAQDGLLTGSDIVRLRSELKLNQEVAALLFGGGRNAFSKYERGEVTQSASMDRLLRLCYRHPELVEDLKALSHRSCAFRMRVIGHQVSGGSGDTESWETHPPDAGDAVDSSDFSHYRVKTLVVEELQYG</sequence>
<dbReference type="STRING" id="650850.SAMN04488129_10212"/>
<dbReference type="RefSeq" id="WP_089709888.1">
    <property type="nucleotide sequence ID" value="NZ_FOBC01000002.1"/>
</dbReference>
<dbReference type="SUPFAM" id="SSF47413">
    <property type="entry name" value="lambda repressor-like DNA-binding domains"/>
    <property type="match status" value="1"/>
</dbReference>
<evidence type="ECO:0000313" key="2">
    <source>
        <dbReference type="EMBL" id="SEK38824.1"/>
    </source>
</evidence>
<dbReference type="Gene3D" id="3.10.20.860">
    <property type="match status" value="1"/>
</dbReference>
<dbReference type="InterPro" id="IPR010982">
    <property type="entry name" value="Lambda_DNA-bd_dom_sf"/>
</dbReference>
<reference evidence="3" key="1">
    <citation type="submission" date="2016-10" db="EMBL/GenBank/DDBJ databases">
        <authorList>
            <person name="Varghese N."/>
            <person name="Submissions S."/>
        </authorList>
    </citation>
    <scope>NUCLEOTIDE SEQUENCE [LARGE SCALE GENOMIC DNA]</scope>
    <source>
        <strain evidence="3">CGMCC 1.9150</strain>
    </source>
</reference>
<dbReference type="GO" id="GO:0003677">
    <property type="term" value="F:DNA binding"/>
    <property type="evidence" value="ECO:0007669"/>
    <property type="project" value="InterPro"/>
</dbReference>
<feature type="region of interest" description="Disordered" evidence="1">
    <location>
        <begin position="148"/>
        <end position="170"/>
    </location>
</feature>
<name>A0A1H7GL71_9GAMM</name>
<dbReference type="Pfam" id="PF15731">
    <property type="entry name" value="MqsA_antitoxin"/>
    <property type="match status" value="1"/>
</dbReference>
<gene>
    <name evidence="2" type="ORF">SAMN04488129_10212</name>
</gene>
<dbReference type="CDD" id="cd00093">
    <property type="entry name" value="HTH_XRE"/>
    <property type="match status" value="1"/>
</dbReference>
<dbReference type="InterPro" id="IPR032758">
    <property type="entry name" value="MqsA/HigA-2"/>
</dbReference>
<keyword evidence="3" id="KW-1185">Reference proteome</keyword>
<dbReference type="OrthoDB" id="7349669at2"/>
<dbReference type="InterPro" id="IPR022452">
    <property type="entry name" value="MqsA"/>
</dbReference>
<evidence type="ECO:0000256" key="1">
    <source>
        <dbReference type="SAM" id="MobiDB-lite"/>
    </source>
</evidence>
<dbReference type="AlphaFoldDB" id="A0A1H7GL71"/>